<dbReference type="Pfam" id="PF08763">
    <property type="entry name" value="Ca_chan_IQ"/>
    <property type="match status" value="1"/>
</dbReference>
<dbReference type="Gene3D" id="6.10.250.2180">
    <property type="match status" value="1"/>
</dbReference>
<evidence type="ECO:0000259" key="10">
    <source>
        <dbReference type="SMART" id="SM01062"/>
    </source>
</evidence>
<feature type="region of interest" description="Disordered" evidence="9">
    <location>
        <begin position="603"/>
        <end position="659"/>
    </location>
</feature>
<feature type="domain" description="Voltage-dependent calcium channel alpha-1 subunit IQ" evidence="10">
    <location>
        <begin position="123"/>
        <end position="157"/>
    </location>
</feature>
<feature type="compositionally biased region" description="Low complexity" evidence="9">
    <location>
        <begin position="514"/>
        <end position="526"/>
    </location>
</feature>
<feature type="compositionally biased region" description="Polar residues" evidence="9">
    <location>
        <begin position="222"/>
        <end position="245"/>
    </location>
</feature>
<sequence>MQPPPPTFCNLHPCFRPGSGRITYRDMYEMLRDMSPPLGLGKKCPPRIAYKRLVKMNMPIADDNTVHFTSTLMALIRTALEIKLASGVLVQRLYDADLKREISRVWPSLPQKTIDLLVTPHKYNELTVGKVYAALMIFDYYKQNRAKRLQQQQQSSTGPQSKLGALFRPMLPFTHIREPPLTSPFQPPKPQPEPETKPDTLPTTSTTVGTTVTATATTSTTRDSVQTRRSAIKHSQSGDVSQATQRLKGRKKLQRGLSEDVPYCTRPQESVELKQVDNISDTDEYLSLDGHGRAASLPRLNAEYYPIVDLSPIRRSASSLTQHHQDVRLKDFDLERPDLAQSLMGAGQVRSQDRSHHHHHHHHRCHRRRDRDKEKKQKSIDRPVQPSSTVDSFTDPSAQGLSRERDRGNGTAAGRTRGDTTPRQERSNVITPASATAAGNSVTPSQPVPVDPHPPGRARRLLSSNRSAYYGSTVVKAGPVTLPSGSTTPGRGRRQLPQTPLTPRPAVTYKSAHPSTLPSSLSTTMTGHQTRFSRGLSEHERLVGVQGETLMPVTCIGSDPNLNRHPEVAPQQDLLEETEDYHDTVSSHGVVCTARTTPVSTTASVSQGTAAAPITSPPRQGRAGAMPNGYHFTLGVNSASGSGSRGTGSLREREEEDWC</sequence>
<dbReference type="GO" id="GO:0005891">
    <property type="term" value="C:voltage-gated calcium channel complex"/>
    <property type="evidence" value="ECO:0007669"/>
    <property type="project" value="TreeGrafter"/>
</dbReference>
<feature type="compositionally biased region" description="Polar residues" evidence="9">
    <location>
        <begin position="427"/>
        <end position="443"/>
    </location>
</feature>
<keyword evidence="4" id="KW-0851">Voltage-gated channel</keyword>
<dbReference type="PANTHER" id="PTHR45628">
    <property type="entry name" value="VOLTAGE-DEPENDENT CALCIUM CHANNEL TYPE A SUBUNIT ALPHA-1"/>
    <property type="match status" value="1"/>
</dbReference>
<feature type="compositionally biased region" description="Basic and acidic residues" evidence="9">
    <location>
        <begin position="371"/>
        <end position="381"/>
    </location>
</feature>
<dbReference type="GO" id="GO:0008331">
    <property type="term" value="F:high voltage-gated calcium channel activity"/>
    <property type="evidence" value="ECO:0007669"/>
    <property type="project" value="TreeGrafter"/>
</dbReference>
<evidence type="ECO:0000256" key="7">
    <source>
        <dbReference type="ARBA" id="ARBA00023180"/>
    </source>
</evidence>
<evidence type="ECO:0000256" key="3">
    <source>
        <dbReference type="ARBA" id="ARBA00022737"/>
    </source>
</evidence>
<dbReference type="GO" id="GO:0098703">
    <property type="term" value="P:calcium ion import across plasma membrane"/>
    <property type="evidence" value="ECO:0007669"/>
    <property type="project" value="TreeGrafter"/>
</dbReference>
<keyword evidence="8" id="KW-0407">Ion channel</keyword>
<evidence type="ECO:0000256" key="6">
    <source>
        <dbReference type="ARBA" id="ARBA00023157"/>
    </source>
</evidence>
<dbReference type="EMBL" id="RHFK02000013">
    <property type="protein sequence ID" value="TWW66741.1"/>
    <property type="molecule type" value="Genomic_DNA"/>
</dbReference>
<feature type="region of interest" description="Disordered" evidence="9">
    <location>
        <begin position="345"/>
        <end position="460"/>
    </location>
</feature>
<feature type="region of interest" description="Disordered" evidence="9">
    <location>
        <begin position="478"/>
        <end position="526"/>
    </location>
</feature>
<keyword evidence="5" id="KW-0406">Ion transport</keyword>
<evidence type="ECO:0000256" key="9">
    <source>
        <dbReference type="SAM" id="MobiDB-lite"/>
    </source>
</evidence>
<feature type="compositionally biased region" description="Basic and acidic residues" evidence="9">
    <location>
        <begin position="416"/>
        <end position="426"/>
    </location>
</feature>
<dbReference type="Proteomes" id="UP000324091">
    <property type="component" value="Chromosome 20"/>
</dbReference>
<organism evidence="11 12">
    <name type="scientific">Takifugu flavidus</name>
    <name type="common">sansaifugu</name>
    <dbReference type="NCBI Taxonomy" id="433684"/>
    <lineage>
        <taxon>Eukaryota</taxon>
        <taxon>Metazoa</taxon>
        <taxon>Chordata</taxon>
        <taxon>Craniata</taxon>
        <taxon>Vertebrata</taxon>
        <taxon>Euteleostomi</taxon>
        <taxon>Actinopterygii</taxon>
        <taxon>Neopterygii</taxon>
        <taxon>Teleostei</taxon>
        <taxon>Neoteleostei</taxon>
        <taxon>Acanthomorphata</taxon>
        <taxon>Eupercaria</taxon>
        <taxon>Tetraodontiformes</taxon>
        <taxon>Tetradontoidea</taxon>
        <taxon>Tetraodontidae</taxon>
        <taxon>Takifugu</taxon>
    </lineage>
</organism>
<dbReference type="GO" id="GO:0043025">
    <property type="term" value="C:neuronal cell body"/>
    <property type="evidence" value="ECO:0007669"/>
    <property type="project" value="TreeGrafter"/>
</dbReference>
<protein>
    <submittedName>
        <fullName evidence="11">Voltage-dependent N-type calcium channel subunit alpha-1B</fullName>
    </submittedName>
</protein>
<keyword evidence="12" id="KW-1185">Reference proteome</keyword>
<feature type="compositionally biased region" description="Polar residues" evidence="9">
    <location>
        <begin position="385"/>
        <end position="400"/>
    </location>
</feature>
<name>A0A5C6NJE2_9TELE</name>
<dbReference type="InterPro" id="IPR014873">
    <property type="entry name" value="VDCC_a1su_IQ"/>
</dbReference>
<dbReference type="Pfam" id="PF16905">
    <property type="entry name" value="GPHH"/>
    <property type="match status" value="1"/>
</dbReference>
<comment type="caution">
    <text evidence="11">The sequence shown here is derived from an EMBL/GenBank/DDBJ whole genome shotgun (WGS) entry which is preliminary data.</text>
</comment>
<dbReference type="SMART" id="SM01062">
    <property type="entry name" value="Ca_chan_IQ"/>
    <property type="match status" value="1"/>
</dbReference>
<evidence type="ECO:0000313" key="12">
    <source>
        <dbReference type="Proteomes" id="UP000324091"/>
    </source>
</evidence>
<evidence type="ECO:0000256" key="1">
    <source>
        <dbReference type="ARBA" id="ARBA00022448"/>
    </source>
</evidence>
<dbReference type="InterPro" id="IPR031649">
    <property type="entry name" value="GPHH_dom"/>
</dbReference>
<feature type="compositionally biased region" description="Low complexity" evidence="9">
    <location>
        <begin position="203"/>
        <end position="221"/>
    </location>
</feature>
<keyword evidence="2" id="KW-0597">Phosphoprotein</keyword>
<keyword evidence="6" id="KW-1015">Disulfide bond</keyword>
<accession>A0A5C6NJE2</accession>
<evidence type="ECO:0000256" key="5">
    <source>
        <dbReference type="ARBA" id="ARBA00023065"/>
    </source>
</evidence>
<reference evidence="11 12" key="1">
    <citation type="submission" date="2019-04" db="EMBL/GenBank/DDBJ databases">
        <title>Chromosome genome assembly for Takifugu flavidus.</title>
        <authorList>
            <person name="Xiao S."/>
        </authorList>
    </citation>
    <scope>NUCLEOTIDE SEQUENCE [LARGE SCALE GENOMIC DNA]</scope>
    <source>
        <strain evidence="11">HTHZ2018</strain>
        <tissue evidence="11">Muscle</tissue>
    </source>
</reference>
<feature type="compositionally biased region" description="Pro residues" evidence="9">
    <location>
        <begin position="446"/>
        <end position="455"/>
    </location>
</feature>
<feature type="compositionally biased region" description="Pro residues" evidence="9">
    <location>
        <begin position="181"/>
        <end position="191"/>
    </location>
</feature>
<keyword evidence="1" id="KW-0813">Transport</keyword>
<evidence type="ECO:0000256" key="2">
    <source>
        <dbReference type="ARBA" id="ARBA00022553"/>
    </source>
</evidence>
<feature type="region of interest" description="Disordered" evidence="9">
    <location>
        <begin position="177"/>
        <end position="259"/>
    </location>
</feature>
<keyword evidence="3" id="KW-0677">Repeat</keyword>
<keyword evidence="7" id="KW-0325">Glycoprotein</keyword>
<proteinExistence type="predicted"/>
<dbReference type="GO" id="GO:0045202">
    <property type="term" value="C:synapse"/>
    <property type="evidence" value="ECO:0007669"/>
    <property type="project" value="GOC"/>
</dbReference>
<evidence type="ECO:0000256" key="4">
    <source>
        <dbReference type="ARBA" id="ARBA00022882"/>
    </source>
</evidence>
<gene>
    <name evidence="11" type="ORF">D4764_20G0007730</name>
</gene>
<dbReference type="InterPro" id="IPR050599">
    <property type="entry name" value="VDCC_alpha-1_subunit"/>
</dbReference>
<dbReference type="PANTHER" id="PTHR45628:SF6">
    <property type="entry name" value="VOLTAGE-DEPENDENT N-TYPE CALCIUM CHANNEL SUBUNIT ALPHA-1B"/>
    <property type="match status" value="1"/>
</dbReference>
<evidence type="ECO:0000256" key="8">
    <source>
        <dbReference type="ARBA" id="ARBA00023303"/>
    </source>
</evidence>
<evidence type="ECO:0000313" key="11">
    <source>
        <dbReference type="EMBL" id="TWW66741.1"/>
    </source>
</evidence>
<dbReference type="GO" id="GO:0007268">
    <property type="term" value="P:chemical synaptic transmission"/>
    <property type="evidence" value="ECO:0007669"/>
    <property type="project" value="TreeGrafter"/>
</dbReference>
<feature type="compositionally biased region" description="Basic residues" evidence="9">
    <location>
        <begin position="355"/>
        <end position="370"/>
    </location>
</feature>
<dbReference type="AlphaFoldDB" id="A0A5C6NJE2"/>